<evidence type="ECO:0000313" key="7">
    <source>
        <dbReference type="Proteomes" id="UP000235145"/>
    </source>
</evidence>
<keyword evidence="7" id="KW-1185">Reference proteome</keyword>
<organism evidence="6 7">
    <name type="scientific">Lactuca sativa</name>
    <name type="common">Garden lettuce</name>
    <dbReference type="NCBI Taxonomy" id="4236"/>
    <lineage>
        <taxon>Eukaryota</taxon>
        <taxon>Viridiplantae</taxon>
        <taxon>Streptophyta</taxon>
        <taxon>Embryophyta</taxon>
        <taxon>Tracheophyta</taxon>
        <taxon>Spermatophyta</taxon>
        <taxon>Magnoliopsida</taxon>
        <taxon>eudicotyledons</taxon>
        <taxon>Gunneridae</taxon>
        <taxon>Pentapetalae</taxon>
        <taxon>asterids</taxon>
        <taxon>campanulids</taxon>
        <taxon>Asterales</taxon>
        <taxon>Asteraceae</taxon>
        <taxon>Cichorioideae</taxon>
        <taxon>Cichorieae</taxon>
        <taxon>Lactucinae</taxon>
        <taxon>Lactuca</taxon>
    </lineage>
</organism>
<keyword evidence="3" id="KW-0862">Zinc</keyword>
<evidence type="ECO:0000256" key="3">
    <source>
        <dbReference type="ARBA" id="ARBA00022833"/>
    </source>
</evidence>
<keyword evidence="1" id="KW-0479">Metal-binding</keyword>
<proteinExistence type="predicted"/>
<protein>
    <recommendedName>
        <fullName evidence="5">SWIM-type domain-containing protein</fullName>
    </recommendedName>
</protein>
<reference evidence="6 7" key="1">
    <citation type="journal article" date="2017" name="Nat. Commun.">
        <title>Genome assembly with in vitro proximity ligation data and whole-genome triplication in lettuce.</title>
        <authorList>
            <person name="Reyes-Chin-Wo S."/>
            <person name="Wang Z."/>
            <person name="Yang X."/>
            <person name="Kozik A."/>
            <person name="Arikit S."/>
            <person name="Song C."/>
            <person name="Xia L."/>
            <person name="Froenicke L."/>
            <person name="Lavelle D.O."/>
            <person name="Truco M.J."/>
            <person name="Xia R."/>
            <person name="Zhu S."/>
            <person name="Xu C."/>
            <person name="Xu H."/>
            <person name="Xu X."/>
            <person name="Cox K."/>
            <person name="Korf I."/>
            <person name="Meyers B.C."/>
            <person name="Michelmore R.W."/>
        </authorList>
    </citation>
    <scope>NUCLEOTIDE SEQUENCE [LARGE SCALE GENOMIC DNA]</scope>
    <source>
        <strain evidence="7">cv. Salinas</strain>
        <tissue evidence="6">Seedlings</tissue>
    </source>
</reference>
<keyword evidence="2 4" id="KW-0863">Zinc-finger</keyword>
<dbReference type="InterPro" id="IPR006564">
    <property type="entry name" value="Znf_PMZ"/>
</dbReference>
<gene>
    <name evidence="6" type="ORF">LSAT_V11C600330540</name>
</gene>
<feature type="domain" description="SWIM-type" evidence="5">
    <location>
        <begin position="83"/>
        <end position="117"/>
    </location>
</feature>
<evidence type="ECO:0000256" key="2">
    <source>
        <dbReference type="ARBA" id="ARBA00022771"/>
    </source>
</evidence>
<dbReference type="Proteomes" id="UP000235145">
    <property type="component" value="Unassembled WGS sequence"/>
</dbReference>
<evidence type="ECO:0000313" key="6">
    <source>
        <dbReference type="EMBL" id="KAJ0198839.1"/>
    </source>
</evidence>
<evidence type="ECO:0000256" key="4">
    <source>
        <dbReference type="PROSITE-ProRule" id="PRU00325"/>
    </source>
</evidence>
<dbReference type="PROSITE" id="PS50966">
    <property type="entry name" value="ZF_SWIM"/>
    <property type="match status" value="1"/>
</dbReference>
<comment type="caution">
    <text evidence="6">The sequence shown here is derived from an EMBL/GenBank/DDBJ whole genome shotgun (WGS) entry which is preliminary data.</text>
</comment>
<evidence type="ECO:0000259" key="5">
    <source>
        <dbReference type="PROSITE" id="PS50966"/>
    </source>
</evidence>
<name>A0A9R1V4Q3_LACSA</name>
<dbReference type="SMART" id="SM00575">
    <property type="entry name" value="ZnF_PMZ"/>
    <property type="match status" value="1"/>
</dbReference>
<dbReference type="InterPro" id="IPR007527">
    <property type="entry name" value="Znf_SWIM"/>
</dbReference>
<dbReference type="AlphaFoldDB" id="A0A9R1V4Q3"/>
<dbReference type="EMBL" id="NBSK02000006">
    <property type="protein sequence ID" value="KAJ0198839.1"/>
    <property type="molecule type" value="Genomic_DNA"/>
</dbReference>
<accession>A0A9R1V4Q3</accession>
<sequence>MGIVVRVCSCICEQELVEIQNWNIYFSINIMPPNSWKWARLYFPNIHSNVLNIDIPQFHLVICDYIQRTFVEHNLMGVFDFKTTCGVDLNCHTCSCGKWRNLGIACSHAIAASHYSNIIELKHMV</sequence>
<dbReference type="GO" id="GO:0008270">
    <property type="term" value="F:zinc ion binding"/>
    <property type="evidence" value="ECO:0007669"/>
    <property type="project" value="UniProtKB-KW"/>
</dbReference>
<dbReference type="Pfam" id="PF04434">
    <property type="entry name" value="SWIM"/>
    <property type="match status" value="1"/>
</dbReference>
<evidence type="ECO:0000256" key="1">
    <source>
        <dbReference type="ARBA" id="ARBA00022723"/>
    </source>
</evidence>